<gene>
    <name evidence="1" type="ORF">Mam01_38050</name>
</gene>
<dbReference type="Proteomes" id="UP000651728">
    <property type="component" value="Unassembled WGS sequence"/>
</dbReference>
<keyword evidence="2" id="KW-1185">Reference proteome</keyword>
<name>A0ABQ4FFP9_9ACTN</name>
<sequence length="222" mass="24433">MPDRALLGAGDRVTSYRKPGENTEVRSAQAVPSLTNTWPLRADPVKVCEVSGVTLVVVPTAGSTLKVVMMFAESRRGRGMKLFSPPCGLVASCVTGVVFVEVALAAIEPDSPTVAQVTATAADQVSRRPAPREPEAELLLREINLISPHGENWSFRVTAFFVRCDLEDTRPEKRGQRATYRIPANRCYAYLKAVPAIAAIPRITRRNRRPSTRPFIYRCVRA</sequence>
<reference evidence="1 2" key="1">
    <citation type="submission" date="2021-01" db="EMBL/GenBank/DDBJ databases">
        <title>Whole genome shotgun sequence of Microbispora amethystogenes NBRC 101907.</title>
        <authorList>
            <person name="Komaki H."/>
            <person name="Tamura T."/>
        </authorList>
    </citation>
    <scope>NUCLEOTIDE SEQUENCE [LARGE SCALE GENOMIC DNA]</scope>
    <source>
        <strain evidence="1 2">NBRC 101907</strain>
    </source>
</reference>
<evidence type="ECO:0000313" key="1">
    <source>
        <dbReference type="EMBL" id="GIH33641.1"/>
    </source>
</evidence>
<proteinExistence type="predicted"/>
<comment type="caution">
    <text evidence="1">The sequence shown here is derived from an EMBL/GenBank/DDBJ whole genome shotgun (WGS) entry which is preliminary data.</text>
</comment>
<dbReference type="EMBL" id="BOOB01000027">
    <property type="protein sequence ID" value="GIH33641.1"/>
    <property type="molecule type" value="Genomic_DNA"/>
</dbReference>
<evidence type="ECO:0000313" key="2">
    <source>
        <dbReference type="Proteomes" id="UP000651728"/>
    </source>
</evidence>
<organism evidence="1 2">
    <name type="scientific">Microbispora amethystogenes</name>
    <dbReference type="NCBI Taxonomy" id="1427754"/>
    <lineage>
        <taxon>Bacteria</taxon>
        <taxon>Bacillati</taxon>
        <taxon>Actinomycetota</taxon>
        <taxon>Actinomycetes</taxon>
        <taxon>Streptosporangiales</taxon>
        <taxon>Streptosporangiaceae</taxon>
        <taxon>Microbispora</taxon>
    </lineage>
</organism>
<accession>A0ABQ4FFP9</accession>
<protein>
    <submittedName>
        <fullName evidence="1">Uncharacterized protein</fullName>
    </submittedName>
</protein>